<evidence type="ECO:0008006" key="5">
    <source>
        <dbReference type="Google" id="ProtNLM"/>
    </source>
</evidence>
<dbReference type="OrthoDB" id="3247010at2"/>
<dbReference type="RefSeq" id="WP_067943100.1">
    <property type="nucleotide sequence ID" value="NZ_CP014228.1"/>
</dbReference>
<feature type="transmembrane region" description="Helical" evidence="2">
    <location>
        <begin position="156"/>
        <end position="179"/>
    </location>
</feature>
<sequence>MSTTTTTLDAPAAVGAARVRRPSVLRAELLRQHRTFTWGASLVGLAVALFYVRLAASATSQGLASAQGRWDGNVLGWLSFYPFAVLVPLGALTGALAEYRECRCRQGGTAWRDVSGRRVVLARLSVLALGALACQVAVFGPAVLQSLLTGQGWGPVGTWSTLVVLLALAQAASASWGLLAARLLRGAALGVAPVLGFVWSAVGAVRAESPSWAVEPWTWTVRSLLPLMGVHGNSVNLEPGAAAWGFPVWPAFPLTLLLGALAVLALLALERPGRTALLARRSPVGGSRRSASRGVAAPSETSASVGDVFGPDRAEPSSATVRPASSAVGAPSPHGAVWSLDAAGLRRRPATARALAPALPWGTWAALSVLLLAAVAVVHVVYSPARATDVLALLGVPVAGAAVGTMAWRAVAEPWRLLVTRRSPGRLVTALVSVPAAVLGAVLVVVGVVAAVGAPVVTGGSGSPLYAVLTAPFVAAMVVAVTMAVAQRLGLGAAIALTVFGVLDSLVVAGNEALSGALWRWAPWGWSAVAASHPGTWTEVVLLSVLVTVVALLVLRSGWRRAARAGAE</sequence>
<feature type="transmembrane region" description="Helical" evidence="2">
    <location>
        <begin position="465"/>
        <end position="486"/>
    </location>
</feature>
<dbReference type="EMBL" id="CP014228">
    <property type="protein sequence ID" value="AMD87951.1"/>
    <property type="molecule type" value="Genomic_DNA"/>
</dbReference>
<feature type="transmembrane region" description="Helical" evidence="2">
    <location>
        <begin position="74"/>
        <end position="99"/>
    </location>
</feature>
<feature type="transmembrane region" description="Helical" evidence="2">
    <location>
        <begin position="35"/>
        <end position="54"/>
    </location>
</feature>
<dbReference type="KEGG" id="ard:AXF14_10650"/>
<feature type="transmembrane region" description="Helical" evidence="2">
    <location>
        <begin position="120"/>
        <end position="144"/>
    </location>
</feature>
<feature type="region of interest" description="Disordered" evidence="1">
    <location>
        <begin position="280"/>
        <end position="331"/>
    </location>
</feature>
<keyword evidence="4" id="KW-1185">Reference proteome</keyword>
<accession>A0A109W313</accession>
<feature type="transmembrane region" description="Helical" evidence="2">
    <location>
        <begin position="428"/>
        <end position="453"/>
    </location>
</feature>
<feature type="transmembrane region" description="Helical" evidence="2">
    <location>
        <begin position="248"/>
        <end position="269"/>
    </location>
</feature>
<feature type="transmembrane region" description="Helical" evidence="2">
    <location>
        <begin position="186"/>
        <end position="207"/>
    </location>
</feature>
<feature type="transmembrane region" description="Helical" evidence="2">
    <location>
        <begin position="354"/>
        <end position="378"/>
    </location>
</feature>
<keyword evidence="2" id="KW-0812">Transmembrane</keyword>
<dbReference type="STRING" id="111015.AXF14_10650"/>
<evidence type="ECO:0000313" key="3">
    <source>
        <dbReference type="EMBL" id="AMD87951.1"/>
    </source>
</evidence>
<organism evidence="3 4">
    <name type="scientific">Actinomyces radicidentis</name>
    <dbReference type="NCBI Taxonomy" id="111015"/>
    <lineage>
        <taxon>Bacteria</taxon>
        <taxon>Bacillati</taxon>
        <taxon>Actinomycetota</taxon>
        <taxon>Actinomycetes</taxon>
        <taxon>Actinomycetales</taxon>
        <taxon>Actinomycetaceae</taxon>
        <taxon>Actinomyces</taxon>
    </lineage>
</organism>
<evidence type="ECO:0000313" key="4">
    <source>
        <dbReference type="Proteomes" id="UP000065220"/>
    </source>
</evidence>
<proteinExistence type="predicted"/>
<name>A0A109W313_ACTRD</name>
<dbReference type="Proteomes" id="UP000065220">
    <property type="component" value="Chromosome"/>
</dbReference>
<feature type="transmembrane region" description="Helical" evidence="2">
    <location>
        <begin position="390"/>
        <end position="408"/>
    </location>
</feature>
<evidence type="ECO:0000256" key="2">
    <source>
        <dbReference type="SAM" id="Phobius"/>
    </source>
</evidence>
<gene>
    <name evidence="3" type="ORF">AXF14_10650</name>
</gene>
<feature type="transmembrane region" description="Helical" evidence="2">
    <location>
        <begin position="493"/>
        <end position="514"/>
    </location>
</feature>
<dbReference type="AlphaFoldDB" id="A0A109W313"/>
<protein>
    <recommendedName>
        <fullName evidence="5">Lantibiotic ABC transporter permease</fullName>
    </recommendedName>
</protein>
<keyword evidence="2" id="KW-1133">Transmembrane helix</keyword>
<evidence type="ECO:0000256" key="1">
    <source>
        <dbReference type="SAM" id="MobiDB-lite"/>
    </source>
</evidence>
<feature type="transmembrane region" description="Helical" evidence="2">
    <location>
        <begin position="534"/>
        <end position="555"/>
    </location>
</feature>
<keyword evidence="2" id="KW-0472">Membrane</keyword>
<reference evidence="4" key="1">
    <citation type="submission" date="2016-02" db="EMBL/GenBank/DDBJ databases">
        <authorList>
            <person name="Holder M.E."/>
            <person name="Ajami N.J."/>
            <person name="Petrosino J.F."/>
        </authorList>
    </citation>
    <scope>NUCLEOTIDE SEQUENCE [LARGE SCALE GENOMIC DNA]</scope>
    <source>
        <strain evidence="4">CCUG 36733</strain>
    </source>
</reference>